<accession>A0AAV4UMQ4</accession>
<evidence type="ECO:0000313" key="1">
    <source>
        <dbReference type="EMBL" id="GIY59043.1"/>
    </source>
</evidence>
<keyword evidence="2" id="KW-1185">Reference proteome</keyword>
<dbReference type="AlphaFoldDB" id="A0AAV4UMQ4"/>
<evidence type="ECO:0000313" key="2">
    <source>
        <dbReference type="Proteomes" id="UP001054945"/>
    </source>
</evidence>
<dbReference type="EMBL" id="BPLR01013147">
    <property type="protein sequence ID" value="GIY59043.1"/>
    <property type="molecule type" value="Genomic_DNA"/>
</dbReference>
<protein>
    <submittedName>
        <fullName evidence="1">Uncharacterized protein</fullName>
    </submittedName>
</protein>
<reference evidence="1 2" key="1">
    <citation type="submission" date="2021-06" db="EMBL/GenBank/DDBJ databases">
        <title>Caerostris extrusa draft genome.</title>
        <authorList>
            <person name="Kono N."/>
            <person name="Arakawa K."/>
        </authorList>
    </citation>
    <scope>NUCLEOTIDE SEQUENCE [LARGE SCALE GENOMIC DNA]</scope>
</reference>
<gene>
    <name evidence="1" type="ORF">CEXT_473871</name>
</gene>
<sequence>MKLVLLSVRGGMERSIGKLMHILTSGRIVRGSSPYAKLPRLTSINYNLREHTEIQTRKHAEKDLQNEIYELHFIHHFWFGRY</sequence>
<organism evidence="1 2">
    <name type="scientific">Caerostris extrusa</name>
    <name type="common">Bark spider</name>
    <name type="synonym">Caerostris bankana</name>
    <dbReference type="NCBI Taxonomy" id="172846"/>
    <lineage>
        <taxon>Eukaryota</taxon>
        <taxon>Metazoa</taxon>
        <taxon>Ecdysozoa</taxon>
        <taxon>Arthropoda</taxon>
        <taxon>Chelicerata</taxon>
        <taxon>Arachnida</taxon>
        <taxon>Araneae</taxon>
        <taxon>Araneomorphae</taxon>
        <taxon>Entelegynae</taxon>
        <taxon>Araneoidea</taxon>
        <taxon>Araneidae</taxon>
        <taxon>Caerostris</taxon>
    </lineage>
</organism>
<comment type="caution">
    <text evidence="1">The sequence shown here is derived from an EMBL/GenBank/DDBJ whole genome shotgun (WGS) entry which is preliminary data.</text>
</comment>
<dbReference type="Proteomes" id="UP001054945">
    <property type="component" value="Unassembled WGS sequence"/>
</dbReference>
<proteinExistence type="predicted"/>
<name>A0AAV4UMQ4_CAEEX</name>